<dbReference type="KEGG" id="aten:116303554"/>
<gene>
    <name evidence="3" type="primary">LOC116303554</name>
</gene>
<evidence type="ECO:0000256" key="1">
    <source>
        <dbReference type="SAM" id="SignalP"/>
    </source>
</evidence>
<dbReference type="RefSeq" id="XP_031568972.1">
    <property type="nucleotide sequence ID" value="XM_031713112.1"/>
</dbReference>
<accession>A0A6P8IQ10</accession>
<dbReference type="OrthoDB" id="5989519at2759"/>
<evidence type="ECO:0000313" key="2">
    <source>
        <dbReference type="Proteomes" id="UP000515163"/>
    </source>
</evidence>
<name>A0A6P8IQ10_ACTTE</name>
<reference evidence="3" key="1">
    <citation type="submission" date="2025-08" db="UniProtKB">
        <authorList>
            <consortium name="RefSeq"/>
        </authorList>
    </citation>
    <scope>IDENTIFICATION</scope>
    <source>
        <tissue evidence="3">Tentacle</tissue>
    </source>
</reference>
<sequence length="113" mass="12864">MCRSRVLLVTFVVAVALQSILAQAQPKCSSILETSCTSNAECACSGPRTFVCNYKNKCNRISIIDIMRRQRPCANIFKQFCNTDDDCPCKKAKYVCEDRECVMRVKPRRESQQ</sequence>
<dbReference type="GeneID" id="116303554"/>
<feature type="chain" id="PRO_5028469711" evidence="1">
    <location>
        <begin position="23"/>
        <end position="113"/>
    </location>
</feature>
<organism evidence="2 3">
    <name type="scientific">Actinia tenebrosa</name>
    <name type="common">Australian red waratah sea anemone</name>
    <dbReference type="NCBI Taxonomy" id="6105"/>
    <lineage>
        <taxon>Eukaryota</taxon>
        <taxon>Metazoa</taxon>
        <taxon>Cnidaria</taxon>
        <taxon>Anthozoa</taxon>
        <taxon>Hexacorallia</taxon>
        <taxon>Actiniaria</taxon>
        <taxon>Actiniidae</taxon>
        <taxon>Actinia</taxon>
    </lineage>
</organism>
<keyword evidence="1" id="KW-0732">Signal</keyword>
<dbReference type="AlphaFoldDB" id="A0A6P8IQ10"/>
<dbReference type="InParanoid" id="A0A6P8IQ10"/>
<dbReference type="Proteomes" id="UP000515163">
    <property type="component" value="Unplaced"/>
</dbReference>
<keyword evidence="2" id="KW-1185">Reference proteome</keyword>
<evidence type="ECO:0000313" key="3">
    <source>
        <dbReference type="RefSeq" id="XP_031568972.1"/>
    </source>
</evidence>
<proteinExistence type="predicted"/>
<feature type="signal peptide" evidence="1">
    <location>
        <begin position="1"/>
        <end position="22"/>
    </location>
</feature>
<protein>
    <submittedName>
        <fullName evidence="3">Uncharacterized protein LOC116303554</fullName>
    </submittedName>
</protein>